<proteinExistence type="predicted"/>
<protein>
    <submittedName>
        <fullName evidence="5">Mammalian cell entry related domain protein</fullName>
    </submittedName>
</protein>
<sequence>MEAEARYTLVGTIVLIAALLLVIGLLWLAGGADRVSYRHYTIYFSHQSMDGLDIGSAVKMRGIKVGVVDSYQFAGGGQDAVRMDVKVAQDTPIRSNAEALVKRNIVTGLATIEIRNPDASSPLLTEVLPNEHYPVIAEGKSDLDNVANAVSQMAENGALVLDKMNLLLSDDNRKGISDTIQNLQVISTNLADNKQALTAAIKSVHDAAEEFRVAGVSITRAANSAEISIQSVSKNADGAINQASSAMENLQRQTTDVSNRLQGLAEIGTLEFTSVSRDLRSSADSVSTAGQRLSNPRGILFGTGKQQPGPGEK</sequence>
<keyword evidence="3" id="KW-1133">Transmembrane helix</keyword>
<dbReference type="InterPro" id="IPR003399">
    <property type="entry name" value="Mce/MlaD"/>
</dbReference>
<gene>
    <name evidence="5" type="ORF">SFMTTN_0584</name>
</gene>
<feature type="region of interest" description="Disordered" evidence="2">
    <location>
        <begin position="283"/>
        <end position="313"/>
    </location>
</feature>
<evidence type="ECO:0000313" key="5">
    <source>
        <dbReference type="EMBL" id="GBL44783.1"/>
    </source>
</evidence>
<evidence type="ECO:0000259" key="4">
    <source>
        <dbReference type="Pfam" id="PF02470"/>
    </source>
</evidence>
<dbReference type="Pfam" id="PF02470">
    <property type="entry name" value="MlaD"/>
    <property type="match status" value="1"/>
</dbReference>
<dbReference type="AlphaFoldDB" id="A0A401JAW0"/>
<comment type="caution">
    <text evidence="5">The sequence shown here is derived from an EMBL/GenBank/DDBJ whole genome shotgun (WGS) entry which is preliminary data.</text>
</comment>
<organism evidence="5 6">
    <name type="scientific">Sulfuriferula multivorans</name>
    <dbReference type="NCBI Taxonomy" id="1559896"/>
    <lineage>
        <taxon>Bacteria</taxon>
        <taxon>Pseudomonadati</taxon>
        <taxon>Pseudomonadota</taxon>
        <taxon>Betaproteobacteria</taxon>
        <taxon>Nitrosomonadales</taxon>
        <taxon>Sulfuricellaceae</taxon>
        <taxon>Sulfuriferula</taxon>
    </lineage>
</organism>
<dbReference type="OrthoDB" id="8558572at2"/>
<keyword evidence="1" id="KW-0175">Coiled coil</keyword>
<accession>A0A401JAW0</accession>
<keyword evidence="3" id="KW-0812">Transmembrane</keyword>
<feature type="coiled-coil region" evidence="1">
    <location>
        <begin position="233"/>
        <end position="260"/>
    </location>
</feature>
<feature type="transmembrane region" description="Helical" evidence="3">
    <location>
        <begin position="7"/>
        <end position="29"/>
    </location>
</feature>
<keyword evidence="3" id="KW-0472">Membrane</keyword>
<dbReference type="RefSeq" id="WP_124703628.1">
    <property type="nucleotide sequence ID" value="NZ_BGOW01000003.1"/>
</dbReference>
<feature type="domain" description="Mce/MlaD" evidence="4">
    <location>
        <begin position="39"/>
        <end position="115"/>
    </location>
</feature>
<evidence type="ECO:0000313" key="6">
    <source>
        <dbReference type="Proteomes" id="UP000286806"/>
    </source>
</evidence>
<dbReference type="PANTHER" id="PTHR36698">
    <property type="entry name" value="BLL5892 PROTEIN"/>
    <property type="match status" value="1"/>
</dbReference>
<dbReference type="EMBL" id="BGOW01000003">
    <property type="protein sequence ID" value="GBL44783.1"/>
    <property type="molecule type" value="Genomic_DNA"/>
</dbReference>
<reference evidence="5 6" key="1">
    <citation type="journal article" date="2019" name="Front. Microbiol.">
        <title>Genomes of Neutrophilic Sulfur-Oxidizing Chemolithoautotrophs Representing 9 Proteobacterial Species From 8 Genera.</title>
        <authorList>
            <person name="Watanabe T."/>
            <person name="Kojima H."/>
            <person name="Umezawa K."/>
            <person name="Hori C."/>
            <person name="Takasuka T.E."/>
            <person name="Kato Y."/>
            <person name="Fukui M."/>
        </authorList>
    </citation>
    <scope>NUCLEOTIDE SEQUENCE [LARGE SCALE GENOMIC DNA]</scope>
    <source>
        <strain evidence="5 6">TTN</strain>
    </source>
</reference>
<dbReference type="PANTHER" id="PTHR36698:SF3">
    <property type="entry name" value="ABC-TYPE TRANSPORT AUXILIARY LIPOPROTEIN COMPONENT DOMAIN-CONTAINING PROTEIN"/>
    <property type="match status" value="1"/>
</dbReference>
<evidence type="ECO:0000256" key="2">
    <source>
        <dbReference type="SAM" id="MobiDB-lite"/>
    </source>
</evidence>
<evidence type="ECO:0000256" key="3">
    <source>
        <dbReference type="SAM" id="Phobius"/>
    </source>
</evidence>
<keyword evidence="6" id="KW-1185">Reference proteome</keyword>
<feature type="compositionally biased region" description="Polar residues" evidence="2">
    <location>
        <begin position="283"/>
        <end position="294"/>
    </location>
</feature>
<name>A0A401JAW0_9PROT</name>
<evidence type="ECO:0000256" key="1">
    <source>
        <dbReference type="SAM" id="Coils"/>
    </source>
</evidence>
<dbReference type="Proteomes" id="UP000286806">
    <property type="component" value="Unassembled WGS sequence"/>
</dbReference>